<dbReference type="GO" id="GO:0022900">
    <property type="term" value="P:electron transport chain"/>
    <property type="evidence" value="ECO:0007669"/>
    <property type="project" value="UniProtKB-UniRule"/>
</dbReference>
<dbReference type="InterPro" id="IPR010209">
    <property type="entry name" value="Ion_transpt_RnfG/RsxG"/>
</dbReference>
<accession>A0A0S8GJ39</accession>
<dbReference type="PATRIC" id="fig|1703780.3.peg.1229"/>
<feature type="domain" description="FMN-binding" evidence="7">
    <location>
        <begin position="83"/>
        <end position="172"/>
    </location>
</feature>
<gene>
    <name evidence="6" type="primary">rnfG</name>
    <name evidence="8" type="ORF">AMJ87_02930</name>
</gene>
<keyword evidence="6" id="KW-1003">Cell membrane</keyword>
<evidence type="ECO:0000256" key="3">
    <source>
        <dbReference type="ARBA" id="ARBA00022630"/>
    </source>
</evidence>
<evidence type="ECO:0000256" key="1">
    <source>
        <dbReference type="ARBA" id="ARBA00022448"/>
    </source>
</evidence>
<feature type="domain" description="FMN-binding" evidence="7">
    <location>
        <begin position="220"/>
        <end position="293"/>
    </location>
</feature>
<evidence type="ECO:0000313" key="8">
    <source>
        <dbReference type="EMBL" id="KPK73032.1"/>
    </source>
</evidence>
<evidence type="ECO:0000313" key="9">
    <source>
        <dbReference type="Proteomes" id="UP000051096"/>
    </source>
</evidence>
<dbReference type="PANTHER" id="PTHR36118:SF1">
    <property type="entry name" value="ION-TRANSLOCATING OXIDOREDUCTASE COMPLEX SUBUNIT G"/>
    <property type="match status" value="1"/>
</dbReference>
<evidence type="ECO:0000259" key="7">
    <source>
        <dbReference type="SMART" id="SM00900"/>
    </source>
</evidence>
<keyword evidence="5 6" id="KW-0249">Electron transport</keyword>
<dbReference type="GO" id="GO:0005886">
    <property type="term" value="C:plasma membrane"/>
    <property type="evidence" value="ECO:0007669"/>
    <property type="project" value="UniProtKB-SubCell"/>
</dbReference>
<dbReference type="Pfam" id="PF04205">
    <property type="entry name" value="FMN_bind"/>
    <property type="match status" value="2"/>
</dbReference>
<feature type="modified residue" description="FMN phosphoryl threonine" evidence="6">
    <location>
        <position position="155"/>
    </location>
</feature>
<dbReference type="GO" id="GO:0009055">
    <property type="term" value="F:electron transfer activity"/>
    <property type="evidence" value="ECO:0007669"/>
    <property type="project" value="InterPro"/>
</dbReference>
<dbReference type="InterPro" id="IPR007329">
    <property type="entry name" value="FMN-bd"/>
</dbReference>
<keyword evidence="4 6" id="KW-0288">FMN</keyword>
<dbReference type="EC" id="7.-.-.-" evidence="6"/>
<evidence type="ECO:0000256" key="6">
    <source>
        <dbReference type="HAMAP-Rule" id="MF_00479"/>
    </source>
</evidence>
<comment type="subcellular location">
    <subcellularLocation>
        <location evidence="6">Cell membrane</location>
        <topology evidence="6">Single-pass membrane protein</topology>
    </subcellularLocation>
</comment>
<comment type="cofactor">
    <cofactor evidence="6">
        <name>FMN</name>
        <dbReference type="ChEBI" id="CHEBI:58210"/>
    </cofactor>
</comment>
<proteinExistence type="inferred from homology"/>
<keyword evidence="2 6" id="KW-0597">Phosphoprotein</keyword>
<comment type="caution">
    <text evidence="8">The sequence shown here is derived from an EMBL/GenBank/DDBJ whole genome shotgun (WGS) entry which is preliminary data.</text>
</comment>
<keyword evidence="3 6" id="KW-0285">Flavoprotein</keyword>
<name>A0A0S8GJ39_UNCW3</name>
<comment type="function">
    <text evidence="6">Part of a membrane-bound complex that couples electron transfer with translocation of ions across the membrane.</text>
</comment>
<keyword evidence="6" id="KW-0812">Transmembrane</keyword>
<dbReference type="PANTHER" id="PTHR36118">
    <property type="entry name" value="ION-TRANSLOCATING OXIDOREDUCTASE COMPLEX SUBUNIT G"/>
    <property type="match status" value="1"/>
</dbReference>
<organism evidence="8 9">
    <name type="scientific">candidate division WOR_3 bacterium SM23_60</name>
    <dbReference type="NCBI Taxonomy" id="1703780"/>
    <lineage>
        <taxon>Bacteria</taxon>
        <taxon>Bacteria division WOR-3</taxon>
    </lineage>
</organism>
<dbReference type="EMBL" id="LJUO01000017">
    <property type="protein sequence ID" value="KPK73032.1"/>
    <property type="molecule type" value="Genomic_DNA"/>
</dbReference>
<reference evidence="8 9" key="1">
    <citation type="journal article" date="2015" name="Microbiome">
        <title>Genomic resolution of linkages in carbon, nitrogen, and sulfur cycling among widespread estuary sediment bacteria.</title>
        <authorList>
            <person name="Baker B.J."/>
            <person name="Lazar C.S."/>
            <person name="Teske A.P."/>
            <person name="Dick G.J."/>
        </authorList>
    </citation>
    <scope>NUCLEOTIDE SEQUENCE [LARGE SCALE GENOMIC DNA]</scope>
    <source>
        <strain evidence="8">SM23_60</strain>
    </source>
</reference>
<dbReference type="AlphaFoldDB" id="A0A0S8GJ39"/>
<keyword evidence="6" id="KW-1133">Transmembrane helix</keyword>
<keyword evidence="6" id="KW-0472">Membrane</keyword>
<protein>
    <recommendedName>
        <fullName evidence="6">Ion-translocating oxidoreductase complex subunit G</fullName>
        <ecNumber evidence="6">7.-.-.-</ecNumber>
    </recommendedName>
    <alternativeName>
        <fullName evidence="6">Rnf electron transport complex subunit G</fullName>
    </alternativeName>
</protein>
<evidence type="ECO:0000256" key="4">
    <source>
        <dbReference type="ARBA" id="ARBA00022643"/>
    </source>
</evidence>
<evidence type="ECO:0000256" key="5">
    <source>
        <dbReference type="ARBA" id="ARBA00022982"/>
    </source>
</evidence>
<evidence type="ECO:0000256" key="2">
    <source>
        <dbReference type="ARBA" id="ARBA00022553"/>
    </source>
</evidence>
<dbReference type="HAMAP" id="MF_00479">
    <property type="entry name" value="RsxG_RnfG"/>
    <property type="match status" value="1"/>
</dbReference>
<keyword evidence="1 6" id="KW-0813">Transport</keyword>
<comment type="similarity">
    <text evidence="6">Belongs to the RnfG family.</text>
</comment>
<comment type="subunit">
    <text evidence="6">The complex is composed of six subunits: RnfA, RnfB, RnfC, RnfD, RnfE and RnfG.</text>
</comment>
<keyword evidence="6" id="KW-1278">Translocase</keyword>
<dbReference type="SMART" id="SM00900">
    <property type="entry name" value="FMN_bind"/>
    <property type="match status" value="2"/>
</dbReference>
<dbReference type="Proteomes" id="UP000051096">
    <property type="component" value="Unassembled WGS sequence"/>
</dbReference>
<dbReference type="GO" id="GO:0010181">
    <property type="term" value="F:FMN binding"/>
    <property type="evidence" value="ECO:0007669"/>
    <property type="project" value="InterPro"/>
</dbReference>
<sequence>MTSTKQMVITLFVVALVCSIVLSFVYSFTAPRIEDTQKELILASLREVITAAEFVEVIPETLWRAHDSAGNHVGLVFRVFPQGYAAPIPITVGLDNDGKITGVRIATAGEGMKETPGLGAKILESDFKDQFHGKEASQVLLKQDGGEIDGITAATISSRAVCSGIKRGIEKYMDELDVLLDMEMFFPSADRFVAIIEDTVWYALQENDTLGIVFVGKTMGYLADIVFMVGLAQTTAITGVNILSSQETEGFGEQIRSQEFLDSFKDGIPEAISGATVSSDALIKAVRTHVEKYKEYVE</sequence>